<accession>I3EIT1</accession>
<sequence length="797" mass="92676">MGNTFLHSLSLTNFQKYANTTFVFSPNGNLITGLNGSGKSTIASAIALTLGGTSKTLGKSLGVNELIKYGEVKAVCELVIRTGHRSEVSKIVKINGKERMIDISISRTITAAGSTYKINNLPATLNQVKEITECLNIQINNLGQFLPQDKVTEFSTLTEEEQLETTLMACNPELLEKKRELEEIVDNVVGYRQKLQKELMQQTELKKKMDVLEEEQAKLKEFLDRKEHISLLQGKIKWVEYQTIKNQRDQLKTKLKKEEAVYQEHQSRIECLEKECAKETEQIDKIKRDIESGINISGFVQCVEEIQRSEAREKFKKEELEVLRNREARLAREKLEMPQPSGVKQMQPPKKKLTEHLQAEYSSLEEECKNSKIEDSTWQVESALKASEIRNIEVELRRESEVEGRLMEALKSLHRDTYTVVEMLKRSDKKWEVDLPAILTMKITREEYTEEISSQLNVHALTCFVCHTKESFHEFIQEFKERNNLAINVVQKQQSDIVSSQASAGSEFVQFDDKYKMTYLSDCIDAPSAVKEFLNIFSKLSRIPVTKLSLADEYEFFNRYKKISRIISNKKVVEIRRSHYTKDETLTIYPIQKGIDILTKPYDSLEKKEALNRLIAEREKRTEHRQNVLKKRELIEKRLKELKQIKETDVNEQEKYERMQRALQAYKERTEEITKEREEIKNKIKCTEDDIKIIKKEEVLKWKNLQLAALFKTVEELSEKSKAMKSQYENLQRIQAEVLGEKQILKEHHTVILKLNQEISELKHQAIMKQAEADSTYHVSKENDQSKKKSSKHFPPV</sequence>
<keyword evidence="3 4" id="KW-0175">Coiled coil</keyword>
<comment type="similarity">
    <text evidence="1">Belongs to the SMC family. SMC5 subfamily.</text>
</comment>
<proteinExistence type="inferred from homology"/>
<dbReference type="OrthoDB" id="10254973at2759"/>
<gene>
    <name evidence="7" type="ORF">NEQG_00947</name>
</gene>
<feature type="coiled-coil region" evidence="4">
    <location>
        <begin position="625"/>
        <end position="772"/>
    </location>
</feature>
<dbReference type="EMBL" id="GL870877">
    <property type="protein sequence ID" value="EIJ89128.1"/>
    <property type="molecule type" value="Genomic_DNA"/>
</dbReference>
<dbReference type="VEuPathDB" id="MicrosporidiaDB:NEQG_00947"/>
<evidence type="ECO:0000256" key="3">
    <source>
        <dbReference type="ARBA" id="ARBA00023054"/>
    </source>
</evidence>
<dbReference type="InParanoid" id="I3EIT1"/>
<dbReference type="Gene3D" id="3.40.50.300">
    <property type="entry name" value="P-loop containing nucleotide triphosphate hydrolases"/>
    <property type="match status" value="1"/>
</dbReference>
<dbReference type="GO" id="GO:0003697">
    <property type="term" value="F:single-stranded DNA binding"/>
    <property type="evidence" value="ECO:0007669"/>
    <property type="project" value="TreeGrafter"/>
</dbReference>
<dbReference type="PANTHER" id="PTHR45916:SF1">
    <property type="entry name" value="STRUCTURAL MAINTENANCE OF CHROMOSOMES PROTEIN 5"/>
    <property type="match status" value="1"/>
</dbReference>
<name>I3EIT1_NEMP3</name>
<evidence type="ECO:0000256" key="4">
    <source>
        <dbReference type="SAM" id="Coils"/>
    </source>
</evidence>
<reference evidence="7" key="1">
    <citation type="submission" date="2011-01" db="EMBL/GenBank/DDBJ databases">
        <title>The Genome Sequence of Nematocida parisii strain ERTm3.</title>
        <authorList>
            <consortium name="The Broad Institute Genome Sequencing Platform"/>
            <consortium name="The Broad Institute Genome Sequencing Center for Infectious Disease"/>
            <person name="Cuomo C."/>
            <person name="Troemel E."/>
            <person name="Young S.K."/>
            <person name="Zeng Q."/>
            <person name="Gargeya S."/>
            <person name="Fitzgerald M."/>
            <person name="Haas B."/>
            <person name="Abouelleil A."/>
            <person name="Alvarado L."/>
            <person name="Arachchi H.M."/>
            <person name="Berlin A."/>
            <person name="Chapman S.B."/>
            <person name="Gearin G."/>
            <person name="Goldberg J."/>
            <person name="Griggs A."/>
            <person name="Gujja S."/>
            <person name="Hansen M."/>
            <person name="Heiman D."/>
            <person name="Howarth C."/>
            <person name="Larimer J."/>
            <person name="Lui A."/>
            <person name="MacDonald P.J.P."/>
            <person name="McCowen C."/>
            <person name="Montmayeur A."/>
            <person name="Murphy C."/>
            <person name="Neiman D."/>
            <person name="Pearson M."/>
            <person name="Priest M."/>
            <person name="Roberts A."/>
            <person name="Saif S."/>
            <person name="Shea T."/>
            <person name="Sisk P."/>
            <person name="Stolte C."/>
            <person name="Sykes S."/>
            <person name="Wortman J."/>
            <person name="Nusbaum C."/>
            <person name="Birren B."/>
        </authorList>
    </citation>
    <scope>NUCLEOTIDE SEQUENCE</scope>
    <source>
        <strain evidence="7">ERTm3</strain>
    </source>
</reference>
<evidence type="ECO:0000256" key="5">
    <source>
        <dbReference type="SAM" id="MobiDB-lite"/>
    </source>
</evidence>
<dbReference type="Pfam" id="PF13476">
    <property type="entry name" value="AAA_23"/>
    <property type="match status" value="1"/>
</dbReference>
<dbReference type="STRING" id="935791.I3EIT1"/>
<evidence type="ECO:0000256" key="1">
    <source>
        <dbReference type="ARBA" id="ARBA00010171"/>
    </source>
</evidence>
<dbReference type="PANTHER" id="PTHR45916">
    <property type="entry name" value="STRUCTURAL MAINTENANCE OF CHROMOSOMES PROTEIN 5"/>
    <property type="match status" value="1"/>
</dbReference>
<feature type="compositionally biased region" description="Basic residues" evidence="5">
    <location>
        <begin position="788"/>
        <end position="797"/>
    </location>
</feature>
<evidence type="ECO:0000256" key="2">
    <source>
        <dbReference type="ARBA" id="ARBA00018687"/>
    </source>
</evidence>
<dbReference type="InterPro" id="IPR027417">
    <property type="entry name" value="P-loop_NTPase"/>
</dbReference>
<dbReference type="AlphaFoldDB" id="I3EIT1"/>
<evidence type="ECO:0000259" key="6">
    <source>
        <dbReference type="Pfam" id="PF13476"/>
    </source>
</evidence>
<feature type="coiled-coil region" evidence="4">
    <location>
        <begin position="195"/>
        <end position="374"/>
    </location>
</feature>
<dbReference type="OMA" id="GIRTEPF"/>
<evidence type="ECO:0000313" key="8">
    <source>
        <dbReference type="Proteomes" id="UP000002872"/>
    </source>
</evidence>
<dbReference type="GO" id="GO:0016887">
    <property type="term" value="F:ATP hydrolysis activity"/>
    <property type="evidence" value="ECO:0007669"/>
    <property type="project" value="InterPro"/>
</dbReference>
<dbReference type="HOGENOM" id="CLU_004969_1_0_1"/>
<dbReference type="SUPFAM" id="SSF52540">
    <property type="entry name" value="P-loop containing nucleoside triphosphate hydrolases"/>
    <property type="match status" value="1"/>
</dbReference>
<dbReference type="Proteomes" id="UP000002872">
    <property type="component" value="Unassembled WGS sequence"/>
</dbReference>
<keyword evidence="8" id="KW-1185">Reference proteome</keyword>
<feature type="region of interest" description="Disordered" evidence="5">
    <location>
        <begin position="772"/>
        <end position="797"/>
    </location>
</feature>
<dbReference type="FunCoup" id="I3EIT1">
    <property type="interactions" value="271"/>
</dbReference>
<evidence type="ECO:0000313" key="7">
    <source>
        <dbReference type="EMBL" id="EIJ89128.1"/>
    </source>
</evidence>
<dbReference type="GO" id="GO:0000724">
    <property type="term" value="P:double-strand break repair via homologous recombination"/>
    <property type="evidence" value="ECO:0007669"/>
    <property type="project" value="TreeGrafter"/>
</dbReference>
<protein>
    <recommendedName>
        <fullName evidence="2">Structural maintenance of chromosomes protein 5</fullName>
    </recommendedName>
</protein>
<dbReference type="GO" id="GO:0005634">
    <property type="term" value="C:nucleus"/>
    <property type="evidence" value="ECO:0007669"/>
    <property type="project" value="TreeGrafter"/>
</dbReference>
<feature type="domain" description="Rad50/SbcC-type AAA" evidence="6">
    <location>
        <begin position="8"/>
        <end position="221"/>
    </location>
</feature>
<organism evidence="7 8">
    <name type="scientific">Nematocida parisii (strain ERTm3)</name>
    <name type="common">Nematode killer fungus</name>
    <dbReference type="NCBI Taxonomy" id="935791"/>
    <lineage>
        <taxon>Eukaryota</taxon>
        <taxon>Fungi</taxon>
        <taxon>Fungi incertae sedis</taxon>
        <taxon>Microsporidia</taxon>
        <taxon>Nematocida</taxon>
    </lineage>
</organism>
<dbReference type="InterPro" id="IPR038729">
    <property type="entry name" value="Rad50/SbcC_AAA"/>
</dbReference>
<dbReference type="GO" id="GO:0030915">
    <property type="term" value="C:Smc5-Smc6 complex"/>
    <property type="evidence" value="ECO:0007669"/>
    <property type="project" value="TreeGrafter"/>
</dbReference>